<organism evidence="1 2">
    <name type="scientific">Myotis brandtii</name>
    <name type="common">Brandt's bat</name>
    <dbReference type="NCBI Taxonomy" id="109478"/>
    <lineage>
        <taxon>Eukaryota</taxon>
        <taxon>Metazoa</taxon>
        <taxon>Chordata</taxon>
        <taxon>Craniata</taxon>
        <taxon>Vertebrata</taxon>
        <taxon>Euteleostomi</taxon>
        <taxon>Mammalia</taxon>
        <taxon>Eutheria</taxon>
        <taxon>Laurasiatheria</taxon>
        <taxon>Chiroptera</taxon>
        <taxon>Yangochiroptera</taxon>
        <taxon>Vespertilionidae</taxon>
        <taxon>Myotis</taxon>
    </lineage>
</organism>
<evidence type="ECO:0000313" key="2">
    <source>
        <dbReference type="Proteomes" id="UP000052978"/>
    </source>
</evidence>
<protein>
    <submittedName>
        <fullName evidence="1">Uncharacterized protein</fullName>
    </submittedName>
</protein>
<keyword evidence="2" id="KW-1185">Reference proteome</keyword>
<evidence type="ECO:0000313" key="1">
    <source>
        <dbReference type="EMBL" id="EPQ05939.1"/>
    </source>
</evidence>
<proteinExistence type="predicted"/>
<accession>S7MNS8</accession>
<name>S7MNS8_MYOBR</name>
<dbReference type="Proteomes" id="UP000052978">
    <property type="component" value="Unassembled WGS sequence"/>
</dbReference>
<dbReference type="AlphaFoldDB" id="S7MNS8"/>
<reference evidence="1 2" key="1">
    <citation type="journal article" date="2013" name="Nat. Commun.">
        <title>Genome analysis reveals insights into physiology and longevity of the Brandt's bat Myotis brandtii.</title>
        <authorList>
            <person name="Seim I."/>
            <person name="Fang X."/>
            <person name="Xiong Z."/>
            <person name="Lobanov A.V."/>
            <person name="Huang Z."/>
            <person name="Ma S."/>
            <person name="Feng Y."/>
            <person name="Turanov A.A."/>
            <person name="Zhu Y."/>
            <person name="Lenz T.L."/>
            <person name="Gerashchenko M.V."/>
            <person name="Fan D."/>
            <person name="Hee Yim S."/>
            <person name="Yao X."/>
            <person name="Jordan D."/>
            <person name="Xiong Y."/>
            <person name="Ma Y."/>
            <person name="Lyapunov A.N."/>
            <person name="Chen G."/>
            <person name="Kulakova O.I."/>
            <person name="Sun Y."/>
            <person name="Lee S.G."/>
            <person name="Bronson R.T."/>
            <person name="Moskalev A.A."/>
            <person name="Sunyaev S.R."/>
            <person name="Zhang G."/>
            <person name="Krogh A."/>
            <person name="Wang J."/>
            <person name="Gladyshev V.N."/>
        </authorList>
    </citation>
    <scope>NUCLEOTIDE SEQUENCE [LARGE SCALE GENOMIC DNA]</scope>
</reference>
<gene>
    <name evidence="1" type="ORF">D623_10003524</name>
</gene>
<dbReference type="EMBL" id="KE161921">
    <property type="protein sequence ID" value="EPQ05939.1"/>
    <property type="molecule type" value="Genomic_DNA"/>
</dbReference>
<sequence length="64" mass="6319">MSVPPTDGLGVGNGMAVQLGLPRVRPAEDITEGPGELAAVAQATGVSEEGVAHASGALLPVEDR</sequence>